<evidence type="ECO:0000313" key="6">
    <source>
        <dbReference type="EMBL" id="ONG54045.1"/>
    </source>
</evidence>
<evidence type="ECO:0000256" key="1">
    <source>
        <dbReference type="ARBA" id="ARBA00009437"/>
    </source>
</evidence>
<dbReference type="InterPro" id="IPR036388">
    <property type="entry name" value="WH-like_DNA-bd_sf"/>
</dbReference>
<sequence length="305" mass="33132">MARMDLRRLRAFVTLAEEGSVTRGAERLGMQQPQLTRLLRGMEAKFGTLLMERLPRGVRPTEAGTALLTEARQVLAKVEGLRGAVDRAARGEQGHLAIGFTGSAALHPLVPRTLRQFRTAFPAVSLTLEEAATQELVEALLQERVDAAFVRSDIIGMPEVRVESILDEPMLAALPPGHPLAREESQPLPLARLAPEAFVLYHRPPRPGLYEPIITACRAAAFDPHVVQEAPQLPSTLSLVAAGFGVSLVPASLRDQAPRVVTFRALAECFGLSAPLRLATRRTSGSAPLARFLDMVRQQQRNGDG</sequence>
<dbReference type="Pfam" id="PF00126">
    <property type="entry name" value="HTH_1"/>
    <property type="match status" value="1"/>
</dbReference>
<dbReference type="Gene3D" id="3.40.190.10">
    <property type="entry name" value="Periplasmic binding protein-like II"/>
    <property type="match status" value="2"/>
</dbReference>
<dbReference type="InterPro" id="IPR036390">
    <property type="entry name" value="WH_DNA-bd_sf"/>
</dbReference>
<dbReference type="InterPro" id="IPR037410">
    <property type="entry name" value="BudR_PBP2"/>
</dbReference>
<dbReference type="Proteomes" id="UP000188879">
    <property type="component" value="Unassembled WGS sequence"/>
</dbReference>
<evidence type="ECO:0000313" key="7">
    <source>
        <dbReference type="Proteomes" id="UP000188879"/>
    </source>
</evidence>
<keyword evidence="4" id="KW-0804">Transcription</keyword>
<dbReference type="GO" id="GO:0003700">
    <property type="term" value="F:DNA-binding transcription factor activity"/>
    <property type="evidence" value="ECO:0007669"/>
    <property type="project" value="InterPro"/>
</dbReference>
<protein>
    <submittedName>
        <fullName evidence="6">LysR family transcriptional regulator</fullName>
    </submittedName>
</protein>
<proteinExistence type="inferred from homology"/>
<name>A0A1V2H4V1_9PROT</name>
<keyword evidence="3" id="KW-0238">DNA-binding</keyword>
<gene>
    <name evidence="6" type="ORF">BKE38_11140</name>
</gene>
<dbReference type="InterPro" id="IPR000847">
    <property type="entry name" value="LysR_HTH_N"/>
</dbReference>
<dbReference type="SUPFAM" id="SSF53850">
    <property type="entry name" value="Periplasmic binding protein-like II"/>
    <property type="match status" value="1"/>
</dbReference>
<keyword evidence="2" id="KW-0805">Transcription regulation</keyword>
<dbReference type="AlphaFoldDB" id="A0A1V2H4V1"/>
<organism evidence="6 7">
    <name type="scientific">Teichococcus deserti</name>
    <dbReference type="NCBI Taxonomy" id="1817963"/>
    <lineage>
        <taxon>Bacteria</taxon>
        <taxon>Pseudomonadati</taxon>
        <taxon>Pseudomonadota</taxon>
        <taxon>Alphaproteobacteria</taxon>
        <taxon>Acetobacterales</taxon>
        <taxon>Roseomonadaceae</taxon>
        <taxon>Roseomonas</taxon>
    </lineage>
</organism>
<reference evidence="6 7" key="1">
    <citation type="submission" date="2016-10" db="EMBL/GenBank/DDBJ databases">
        <title>Draft Genome sequence of Roseomonas sp. strain M3.</title>
        <authorList>
            <person name="Subhash Y."/>
            <person name="Lee S."/>
        </authorList>
    </citation>
    <scope>NUCLEOTIDE SEQUENCE [LARGE SCALE GENOMIC DNA]</scope>
    <source>
        <strain evidence="6 7">M3</strain>
    </source>
</reference>
<accession>A0A1V2H4V1</accession>
<evidence type="ECO:0000256" key="3">
    <source>
        <dbReference type="ARBA" id="ARBA00023125"/>
    </source>
</evidence>
<dbReference type="FunFam" id="1.10.10.10:FF:000001">
    <property type="entry name" value="LysR family transcriptional regulator"/>
    <property type="match status" value="1"/>
</dbReference>
<dbReference type="InterPro" id="IPR005119">
    <property type="entry name" value="LysR_subst-bd"/>
</dbReference>
<dbReference type="SUPFAM" id="SSF46785">
    <property type="entry name" value="Winged helix' DNA-binding domain"/>
    <property type="match status" value="1"/>
</dbReference>
<keyword evidence="7" id="KW-1185">Reference proteome</keyword>
<evidence type="ECO:0000256" key="2">
    <source>
        <dbReference type="ARBA" id="ARBA00023015"/>
    </source>
</evidence>
<dbReference type="OrthoDB" id="9811588at2"/>
<feature type="domain" description="HTH lysR-type" evidence="5">
    <location>
        <begin position="4"/>
        <end position="61"/>
    </location>
</feature>
<dbReference type="PANTHER" id="PTHR30346:SF30">
    <property type="entry name" value="SMALL NEUTRAL PROTEASE REGULATORY PROTEIN"/>
    <property type="match status" value="1"/>
</dbReference>
<dbReference type="GO" id="GO:0003677">
    <property type="term" value="F:DNA binding"/>
    <property type="evidence" value="ECO:0007669"/>
    <property type="project" value="UniProtKB-KW"/>
</dbReference>
<dbReference type="GO" id="GO:0032993">
    <property type="term" value="C:protein-DNA complex"/>
    <property type="evidence" value="ECO:0007669"/>
    <property type="project" value="TreeGrafter"/>
</dbReference>
<dbReference type="Pfam" id="PF03466">
    <property type="entry name" value="LysR_substrate"/>
    <property type="match status" value="1"/>
</dbReference>
<comment type="similarity">
    <text evidence="1">Belongs to the LysR transcriptional regulatory family.</text>
</comment>
<dbReference type="PROSITE" id="PS50931">
    <property type="entry name" value="HTH_LYSR"/>
    <property type="match status" value="1"/>
</dbReference>
<dbReference type="EMBL" id="MLCO01000090">
    <property type="protein sequence ID" value="ONG54045.1"/>
    <property type="molecule type" value="Genomic_DNA"/>
</dbReference>
<evidence type="ECO:0000256" key="4">
    <source>
        <dbReference type="ARBA" id="ARBA00023163"/>
    </source>
</evidence>
<evidence type="ECO:0000259" key="5">
    <source>
        <dbReference type="PROSITE" id="PS50931"/>
    </source>
</evidence>
<dbReference type="Gene3D" id="1.10.10.10">
    <property type="entry name" value="Winged helix-like DNA-binding domain superfamily/Winged helix DNA-binding domain"/>
    <property type="match status" value="1"/>
</dbReference>
<comment type="caution">
    <text evidence="6">The sequence shown here is derived from an EMBL/GenBank/DDBJ whole genome shotgun (WGS) entry which is preliminary data.</text>
</comment>
<dbReference type="CDD" id="cd08451">
    <property type="entry name" value="PBP2_BudR"/>
    <property type="match status" value="1"/>
</dbReference>
<dbReference type="PANTHER" id="PTHR30346">
    <property type="entry name" value="TRANSCRIPTIONAL DUAL REGULATOR HCAR-RELATED"/>
    <property type="match status" value="1"/>
</dbReference>